<proteinExistence type="predicted"/>
<organism evidence="2 3">
    <name type="scientific">Phaseolus coccineus</name>
    <name type="common">Scarlet runner bean</name>
    <name type="synonym">Phaseolus multiflorus</name>
    <dbReference type="NCBI Taxonomy" id="3886"/>
    <lineage>
        <taxon>Eukaryota</taxon>
        <taxon>Viridiplantae</taxon>
        <taxon>Streptophyta</taxon>
        <taxon>Embryophyta</taxon>
        <taxon>Tracheophyta</taxon>
        <taxon>Spermatophyta</taxon>
        <taxon>Magnoliopsida</taxon>
        <taxon>eudicotyledons</taxon>
        <taxon>Gunneridae</taxon>
        <taxon>Pentapetalae</taxon>
        <taxon>rosids</taxon>
        <taxon>fabids</taxon>
        <taxon>Fabales</taxon>
        <taxon>Fabaceae</taxon>
        <taxon>Papilionoideae</taxon>
        <taxon>50 kb inversion clade</taxon>
        <taxon>NPAAA clade</taxon>
        <taxon>indigoferoid/millettioid clade</taxon>
        <taxon>Phaseoleae</taxon>
        <taxon>Phaseolus</taxon>
    </lineage>
</organism>
<dbReference type="EMBL" id="JAYMYR010000007">
    <property type="protein sequence ID" value="KAK7353987.1"/>
    <property type="molecule type" value="Genomic_DNA"/>
</dbReference>
<comment type="caution">
    <text evidence="2">The sequence shown here is derived from an EMBL/GenBank/DDBJ whole genome shotgun (WGS) entry which is preliminary data.</text>
</comment>
<dbReference type="AlphaFoldDB" id="A0AAN9QZS3"/>
<dbReference type="Proteomes" id="UP001374584">
    <property type="component" value="Unassembled WGS sequence"/>
</dbReference>
<reference evidence="2 3" key="1">
    <citation type="submission" date="2024-01" db="EMBL/GenBank/DDBJ databases">
        <title>The genomes of 5 underutilized Papilionoideae crops provide insights into root nodulation and disease resistanc.</title>
        <authorList>
            <person name="Jiang F."/>
        </authorList>
    </citation>
    <scope>NUCLEOTIDE SEQUENCE [LARGE SCALE GENOMIC DNA]</scope>
    <source>
        <strain evidence="2">JINMINGXINNONG_FW02</strain>
        <tissue evidence="2">Leaves</tissue>
    </source>
</reference>
<evidence type="ECO:0000313" key="3">
    <source>
        <dbReference type="Proteomes" id="UP001374584"/>
    </source>
</evidence>
<evidence type="ECO:0000313" key="2">
    <source>
        <dbReference type="EMBL" id="KAK7353987.1"/>
    </source>
</evidence>
<evidence type="ECO:0000256" key="1">
    <source>
        <dbReference type="SAM" id="MobiDB-lite"/>
    </source>
</evidence>
<accession>A0AAN9QZS3</accession>
<feature type="compositionally biased region" description="Polar residues" evidence="1">
    <location>
        <begin position="123"/>
        <end position="133"/>
    </location>
</feature>
<feature type="region of interest" description="Disordered" evidence="1">
    <location>
        <begin position="123"/>
        <end position="142"/>
    </location>
</feature>
<sequence length="153" mass="16586">MAKDSDFPKEQPKSLASRRNLERLHLELSNEGVQPFVPGKGVNGTWGVPRYGIGEVHDQTEAYGSEYKKGNNSIFNYTDEGPVIDMKFPAVGSVAEPVPDPLLKPFISVSASKSCDVHRGEGFSSNASDNSNAEGFGTDPGIGVMRRMLKRKG</sequence>
<protein>
    <submittedName>
        <fullName evidence="2">Uncharacterized protein</fullName>
    </submittedName>
</protein>
<name>A0AAN9QZS3_PHACN</name>
<gene>
    <name evidence="2" type="ORF">VNO80_19443</name>
</gene>
<keyword evidence="3" id="KW-1185">Reference proteome</keyword>